<dbReference type="Proteomes" id="UP000299102">
    <property type="component" value="Unassembled WGS sequence"/>
</dbReference>
<evidence type="ECO:0000313" key="1">
    <source>
        <dbReference type="EMBL" id="GBP98037.1"/>
    </source>
</evidence>
<reference evidence="1 2" key="1">
    <citation type="journal article" date="2019" name="Commun. Biol.">
        <title>The bagworm genome reveals a unique fibroin gene that provides high tensile strength.</title>
        <authorList>
            <person name="Kono N."/>
            <person name="Nakamura H."/>
            <person name="Ohtoshi R."/>
            <person name="Tomita M."/>
            <person name="Numata K."/>
            <person name="Arakawa K."/>
        </authorList>
    </citation>
    <scope>NUCLEOTIDE SEQUENCE [LARGE SCALE GENOMIC DNA]</scope>
</reference>
<proteinExistence type="predicted"/>
<dbReference type="AlphaFoldDB" id="A0A4C2AH89"/>
<keyword evidence="2" id="KW-1185">Reference proteome</keyword>
<name>A0A4C2AH89_EUMVA</name>
<protein>
    <submittedName>
        <fullName evidence="1">Uncharacterized protein</fullName>
    </submittedName>
</protein>
<gene>
    <name evidence="1" type="ORF">EVAR_71496_1</name>
</gene>
<evidence type="ECO:0000313" key="2">
    <source>
        <dbReference type="Proteomes" id="UP000299102"/>
    </source>
</evidence>
<organism evidence="1 2">
    <name type="scientific">Eumeta variegata</name>
    <name type="common">Bagworm moth</name>
    <name type="synonym">Eumeta japonica</name>
    <dbReference type="NCBI Taxonomy" id="151549"/>
    <lineage>
        <taxon>Eukaryota</taxon>
        <taxon>Metazoa</taxon>
        <taxon>Ecdysozoa</taxon>
        <taxon>Arthropoda</taxon>
        <taxon>Hexapoda</taxon>
        <taxon>Insecta</taxon>
        <taxon>Pterygota</taxon>
        <taxon>Neoptera</taxon>
        <taxon>Endopterygota</taxon>
        <taxon>Lepidoptera</taxon>
        <taxon>Glossata</taxon>
        <taxon>Ditrysia</taxon>
        <taxon>Tineoidea</taxon>
        <taxon>Psychidae</taxon>
        <taxon>Oiketicinae</taxon>
        <taxon>Eumeta</taxon>
    </lineage>
</organism>
<sequence>MDNKSNDVCMQNAVFIEDIEDDFSDDELYSPKTPKNFTETDNITDLFKIEEIKTLTAAENNHNQEAKIINSRFSESKDNNTSASLDNKTEIDFKSFSSSSFIQNQFDIPPPLSDDFNSIDNEVDDDFGDYADFQESHFISNAVPVENVYINQCKSGLEINDVSSFKSEDHTNFNNSQFDNNKPEDFGNLHSNNPSLADNFGIKSEEIVNKMLAYELQRQEFKITLYTSNEICNDYKIKIKE</sequence>
<dbReference type="EMBL" id="BGZK01003053">
    <property type="protein sequence ID" value="GBP98037.1"/>
    <property type="molecule type" value="Genomic_DNA"/>
</dbReference>
<comment type="caution">
    <text evidence="1">The sequence shown here is derived from an EMBL/GenBank/DDBJ whole genome shotgun (WGS) entry which is preliminary data.</text>
</comment>
<accession>A0A4C2AH89</accession>